<keyword evidence="2" id="KW-1185">Reference proteome</keyword>
<sequence length="52" mass="5425">MQGSNLSVRANPAGAEAVGWILTDTSFVQALEEAAQASLTPGESYRIKGCDL</sequence>
<reference evidence="2" key="1">
    <citation type="journal article" date="2019" name="Int. J. Syst. Evol. Microbiol.">
        <title>The Global Catalogue of Microorganisms (GCM) 10K type strain sequencing project: providing services to taxonomists for standard genome sequencing and annotation.</title>
        <authorList>
            <consortium name="The Broad Institute Genomics Platform"/>
            <consortium name="The Broad Institute Genome Sequencing Center for Infectious Disease"/>
            <person name="Wu L."/>
            <person name="Ma J."/>
        </authorList>
    </citation>
    <scope>NUCLEOTIDE SEQUENCE [LARGE SCALE GENOMIC DNA]</scope>
    <source>
        <strain evidence="2">JCM 30331</strain>
    </source>
</reference>
<accession>A0ABQ2F2A0</accession>
<comment type="caution">
    <text evidence="1">The sequence shown here is derived from an EMBL/GenBank/DDBJ whole genome shotgun (WGS) entry which is preliminary data.</text>
</comment>
<evidence type="ECO:0000313" key="2">
    <source>
        <dbReference type="Proteomes" id="UP000647587"/>
    </source>
</evidence>
<dbReference type="Proteomes" id="UP000647587">
    <property type="component" value="Unassembled WGS sequence"/>
</dbReference>
<evidence type="ECO:0000313" key="1">
    <source>
        <dbReference type="EMBL" id="GGK43848.1"/>
    </source>
</evidence>
<organism evidence="1 2">
    <name type="scientific">Deinococcus malanensis</name>
    <dbReference type="NCBI Taxonomy" id="1706855"/>
    <lineage>
        <taxon>Bacteria</taxon>
        <taxon>Thermotogati</taxon>
        <taxon>Deinococcota</taxon>
        <taxon>Deinococci</taxon>
        <taxon>Deinococcales</taxon>
        <taxon>Deinococcaceae</taxon>
        <taxon>Deinococcus</taxon>
    </lineage>
</organism>
<protein>
    <submittedName>
        <fullName evidence="1">Uncharacterized protein</fullName>
    </submittedName>
</protein>
<name>A0ABQ2F2A0_9DEIO</name>
<gene>
    <name evidence="1" type="ORF">GCM10008955_42020</name>
</gene>
<dbReference type="EMBL" id="BMPP01000046">
    <property type="protein sequence ID" value="GGK43848.1"/>
    <property type="molecule type" value="Genomic_DNA"/>
</dbReference>
<proteinExistence type="predicted"/>